<sequence length="173" mass="19866">MLLPLSSQVPTTALPFTQHSIVMCYRWNEQCEWFQKQARGDNFSPDTITDNGQIDSPVALLVLCILRENVSRHQMRKTCKHSLLQCDSKLMRQNVRLCLSSASSRRMSRHEMRKTCKHGLLQTDSKLMGQTVRLSDVFPVIQCHDQHHTGCPEKDSLISKLNISKTKIDRGMQ</sequence>
<organism evidence="1 2">
    <name type="scientific">Araneus ventricosus</name>
    <name type="common">Orbweaver spider</name>
    <name type="synonym">Epeira ventricosa</name>
    <dbReference type="NCBI Taxonomy" id="182803"/>
    <lineage>
        <taxon>Eukaryota</taxon>
        <taxon>Metazoa</taxon>
        <taxon>Ecdysozoa</taxon>
        <taxon>Arthropoda</taxon>
        <taxon>Chelicerata</taxon>
        <taxon>Arachnida</taxon>
        <taxon>Araneae</taxon>
        <taxon>Araneomorphae</taxon>
        <taxon>Entelegynae</taxon>
        <taxon>Araneoidea</taxon>
        <taxon>Araneidae</taxon>
        <taxon>Araneus</taxon>
    </lineage>
</organism>
<accession>A0A4Y2FC87</accession>
<evidence type="ECO:0000313" key="1">
    <source>
        <dbReference type="EMBL" id="GBM38046.1"/>
    </source>
</evidence>
<dbReference type="Proteomes" id="UP000499080">
    <property type="component" value="Unassembled WGS sequence"/>
</dbReference>
<proteinExistence type="predicted"/>
<dbReference type="EMBL" id="BGPR01000857">
    <property type="protein sequence ID" value="GBM38046.1"/>
    <property type="molecule type" value="Genomic_DNA"/>
</dbReference>
<name>A0A4Y2FC87_ARAVE</name>
<evidence type="ECO:0000313" key="2">
    <source>
        <dbReference type="Proteomes" id="UP000499080"/>
    </source>
</evidence>
<protein>
    <submittedName>
        <fullName evidence="1">Uncharacterized protein</fullName>
    </submittedName>
</protein>
<gene>
    <name evidence="1" type="ORF">AVEN_160309_1</name>
</gene>
<comment type="caution">
    <text evidence="1">The sequence shown here is derived from an EMBL/GenBank/DDBJ whole genome shotgun (WGS) entry which is preliminary data.</text>
</comment>
<dbReference type="AlphaFoldDB" id="A0A4Y2FC87"/>
<keyword evidence="2" id="KW-1185">Reference proteome</keyword>
<reference evidence="1 2" key="1">
    <citation type="journal article" date="2019" name="Sci. Rep.">
        <title>Orb-weaving spider Araneus ventricosus genome elucidates the spidroin gene catalogue.</title>
        <authorList>
            <person name="Kono N."/>
            <person name="Nakamura H."/>
            <person name="Ohtoshi R."/>
            <person name="Moran D.A.P."/>
            <person name="Shinohara A."/>
            <person name="Yoshida Y."/>
            <person name="Fujiwara M."/>
            <person name="Mori M."/>
            <person name="Tomita M."/>
            <person name="Arakawa K."/>
        </authorList>
    </citation>
    <scope>NUCLEOTIDE SEQUENCE [LARGE SCALE GENOMIC DNA]</scope>
</reference>